<dbReference type="Pfam" id="PF01547">
    <property type="entry name" value="SBP_bac_1"/>
    <property type="match status" value="1"/>
</dbReference>
<dbReference type="OrthoDB" id="9798191at2"/>
<feature type="region of interest" description="Disordered" evidence="3">
    <location>
        <begin position="39"/>
        <end position="70"/>
    </location>
</feature>
<dbReference type="EMBL" id="FNIL01000004">
    <property type="protein sequence ID" value="SDN88879.1"/>
    <property type="molecule type" value="Genomic_DNA"/>
</dbReference>
<organism evidence="5 6">
    <name type="scientific">Alkalicoccus daliensis</name>
    <dbReference type="NCBI Taxonomy" id="745820"/>
    <lineage>
        <taxon>Bacteria</taxon>
        <taxon>Bacillati</taxon>
        <taxon>Bacillota</taxon>
        <taxon>Bacilli</taxon>
        <taxon>Bacillales</taxon>
        <taxon>Bacillaceae</taxon>
        <taxon>Alkalicoccus</taxon>
    </lineage>
</organism>
<comment type="similarity">
    <text evidence="1">Belongs to the bacterial solute-binding protein 1 family.</text>
</comment>
<dbReference type="PANTHER" id="PTHR43649">
    <property type="entry name" value="ARABINOSE-BINDING PROTEIN-RELATED"/>
    <property type="match status" value="1"/>
</dbReference>
<evidence type="ECO:0000256" key="4">
    <source>
        <dbReference type="SAM" id="SignalP"/>
    </source>
</evidence>
<dbReference type="AlphaFoldDB" id="A0A1H0F2W2"/>
<protein>
    <submittedName>
        <fullName evidence="5">Raffinose/stachyose/melibiose transport system substrate-binding protein</fullName>
    </submittedName>
</protein>
<feature type="chain" id="PRO_5038763617" evidence="4">
    <location>
        <begin position="21"/>
        <end position="470"/>
    </location>
</feature>
<evidence type="ECO:0000256" key="3">
    <source>
        <dbReference type="SAM" id="MobiDB-lite"/>
    </source>
</evidence>
<dbReference type="PANTHER" id="PTHR43649:SF29">
    <property type="entry name" value="OSMOPROTECTIVE COMPOUNDS-BINDING PROTEIN GGTB"/>
    <property type="match status" value="1"/>
</dbReference>
<reference evidence="6" key="1">
    <citation type="submission" date="2016-10" db="EMBL/GenBank/DDBJ databases">
        <authorList>
            <person name="Varghese N."/>
            <person name="Submissions S."/>
        </authorList>
    </citation>
    <scope>NUCLEOTIDE SEQUENCE [LARGE SCALE GENOMIC DNA]</scope>
    <source>
        <strain evidence="6">CGMCC 1.10369</strain>
    </source>
</reference>
<dbReference type="Proteomes" id="UP000198778">
    <property type="component" value="Unassembled WGS sequence"/>
</dbReference>
<dbReference type="RefSeq" id="WP_090842598.1">
    <property type="nucleotide sequence ID" value="NZ_FNIL01000004.1"/>
</dbReference>
<keyword evidence="4" id="KW-0732">Signal</keyword>
<proteinExistence type="inferred from homology"/>
<accession>A0A1H0F2W2</accession>
<dbReference type="Gene3D" id="3.40.190.10">
    <property type="entry name" value="Periplasmic binding protein-like II"/>
    <property type="match status" value="2"/>
</dbReference>
<evidence type="ECO:0000313" key="6">
    <source>
        <dbReference type="Proteomes" id="UP000198778"/>
    </source>
</evidence>
<dbReference type="SUPFAM" id="SSF53850">
    <property type="entry name" value="Periplasmic binding protein-like II"/>
    <property type="match status" value="1"/>
</dbReference>
<feature type="signal peptide" evidence="4">
    <location>
        <begin position="1"/>
        <end position="20"/>
    </location>
</feature>
<dbReference type="InterPro" id="IPR050490">
    <property type="entry name" value="Bact_solute-bd_prot1"/>
</dbReference>
<keyword evidence="6" id="KW-1185">Reference proteome</keyword>
<dbReference type="STRING" id="745820.SAMN04488053_104165"/>
<evidence type="ECO:0000313" key="5">
    <source>
        <dbReference type="EMBL" id="SDN88879.1"/>
    </source>
</evidence>
<gene>
    <name evidence="5" type="ORF">SAMN04488053_104165</name>
</gene>
<evidence type="ECO:0000256" key="1">
    <source>
        <dbReference type="ARBA" id="ARBA00008520"/>
    </source>
</evidence>
<evidence type="ECO:0000256" key="2">
    <source>
        <dbReference type="ARBA" id="ARBA00022448"/>
    </source>
</evidence>
<sequence length="470" mass="51773">MKKWKKGLLAGVPLSFAVLAAGCGAGDNNGNEEVENNAAGAEETNVEETNTNNEAADNGNEEANSGSEDFEGTTLSFLVDNQTVTDGIEAVAAEVEEQYGITVETQIRPGGTEGDNIVKTRLATGDMTDIMWYNSGSLFKALNPEEYFYDISEEEFVERIDETFLETVTVDEKTYGIPGASASAGGWMYNKEIYDELGLEVPNTWDELLENNDAIKEAGYTPVVASFGDTWTSQLVVLADYYNVQLEHPDFADEYTANEAKFADTPGALRSFEKMQELSEAGHFNEEETSTTYEEGLRMLAEGEAAHYPMLTFSLPALEDTYGDAIENIGFFGQPGEDAEEHGLTLWMPGGIYANKDSENLEAAKKFMEFFISEEGQEIYMEHMKAEGPYVLKDVELPDDAYPAVQDMSVYLDEGKVAPALEFLSPLKGPNLEQILVEVGMGLEDAEAGAENYDRDVERQAQQLDLEGWE</sequence>
<dbReference type="PROSITE" id="PS51257">
    <property type="entry name" value="PROKAR_LIPOPROTEIN"/>
    <property type="match status" value="1"/>
</dbReference>
<name>A0A1H0F2W2_9BACI</name>
<feature type="compositionally biased region" description="Low complexity" evidence="3">
    <location>
        <begin position="39"/>
        <end position="64"/>
    </location>
</feature>
<keyword evidence="2" id="KW-0813">Transport</keyword>
<dbReference type="InterPro" id="IPR006059">
    <property type="entry name" value="SBP"/>
</dbReference>